<gene>
    <name evidence="1" type="primary">Necator_chrIII.g9536</name>
    <name evidence="1" type="ORF">RB195_008771</name>
</gene>
<keyword evidence="2" id="KW-1185">Reference proteome</keyword>
<dbReference type="Proteomes" id="UP001303046">
    <property type="component" value="Unassembled WGS sequence"/>
</dbReference>
<evidence type="ECO:0000313" key="1">
    <source>
        <dbReference type="EMBL" id="KAK6740507.1"/>
    </source>
</evidence>
<reference evidence="1 2" key="1">
    <citation type="submission" date="2023-08" db="EMBL/GenBank/DDBJ databases">
        <title>A Necator americanus chromosomal reference genome.</title>
        <authorList>
            <person name="Ilik V."/>
            <person name="Petrzelkova K.J."/>
            <person name="Pardy F."/>
            <person name="Fuh T."/>
            <person name="Niatou-Singa F.S."/>
            <person name="Gouil Q."/>
            <person name="Baker L."/>
            <person name="Ritchie M.E."/>
            <person name="Jex A.R."/>
            <person name="Gazzola D."/>
            <person name="Li H."/>
            <person name="Toshio Fujiwara R."/>
            <person name="Zhan B."/>
            <person name="Aroian R.V."/>
            <person name="Pafco B."/>
            <person name="Schwarz E.M."/>
        </authorList>
    </citation>
    <scope>NUCLEOTIDE SEQUENCE [LARGE SCALE GENOMIC DNA]</scope>
    <source>
        <strain evidence="1 2">Aroian</strain>
        <tissue evidence="1">Whole animal</tissue>
    </source>
</reference>
<dbReference type="EMBL" id="JAVFWL010000003">
    <property type="protein sequence ID" value="KAK6740507.1"/>
    <property type="molecule type" value="Genomic_DNA"/>
</dbReference>
<organism evidence="1 2">
    <name type="scientific">Necator americanus</name>
    <name type="common">Human hookworm</name>
    <dbReference type="NCBI Taxonomy" id="51031"/>
    <lineage>
        <taxon>Eukaryota</taxon>
        <taxon>Metazoa</taxon>
        <taxon>Ecdysozoa</taxon>
        <taxon>Nematoda</taxon>
        <taxon>Chromadorea</taxon>
        <taxon>Rhabditida</taxon>
        <taxon>Rhabditina</taxon>
        <taxon>Rhabditomorpha</taxon>
        <taxon>Strongyloidea</taxon>
        <taxon>Ancylostomatidae</taxon>
        <taxon>Bunostominae</taxon>
        <taxon>Necator</taxon>
    </lineage>
</organism>
<proteinExistence type="predicted"/>
<comment type="caution">
    <text evidence="1">The sequence shown here is derived from an EMBL/GenBank/DDBJ whole genome shotgun (WGS) entry which is preliminary data.</text>
</comment>
<sequence>MSACSCTASCKQRSTRQSRAHKALQRGDERRLQRAEMLAGATEAEKSILYACQEFANRKTRMRALSIPNRATIASRRGIEKMIHDFCSDLFDSHFHLHPSPAEERWTCHSRGSSVRSSTCYHVGEKSYGTRSRQDKIDIYKLFTRVILNRTEKVLDEG</sequence>
<accession>A0ABR1CQ86</accession>
<evidence type="ECO:0000313" key="2">
    <source>
        <dbReference type="Proteomes" id="UP001303046"/>
    </source>
</evidence>
<protein>
    <submittedName>
        <fullName evidence="1">Uncharacterized protein</fullName>
    </submittedName>
</protein>
<name>A0ABR1CQ86_NECAM</name>